<protein>
    <submittedName>
        <fullName evidence="1">Uncharacterized protein</fullName>
    </submittedName>
</protein>
<organism evidence="1 2">
    <name type="scientific">Elysia chlorotica</name>
    <name type="common">Eastern emerald elysia</name>
    <name type="synonym">Sea slug</name>
    <dbReference type="NCBI Taxonomy" id="188477"/>
    <lineage>
        <taxon>Eukaryota</taxon>
        <taxon>Metazoa</taxon>
        <taxon>Spiralia</taxon>
        <taxon>Lophotrochozoa</taxon>
        <taxon>Mollusca</taxon>
        <taxon>Gastropoda</taxon>
        <taxon>Heterobranchia</taxon>
        <taxon>Euthyneura</taxon>
        <taxon>Panpulmonata</taxon>
        <taxon>Sacoglossa</taxon>
        <taxon>Placobranchoidea</taxon>
        <taxon>Plakobranchidae</taxon>
        <taxon>Elysia</taxon>
    </lineage>
</organism>
<gene>
    <name evidence="1" type="ORF">EGW08_005644</name>
</gene>
<name>A0A433TYP8_ELYCH</name>
<reference evidence="1 2" key="1">
    <citation type="submission" date="2019-01" db="EMBL/GenBank/DDBJ databases">
        <title>A draft genome assembly of the solar-powered sea slug Elysia chlorotica.</title>
        <authorList>
            <person name="Cai H."/>
            <person name="Li Q."/>
            <person name="Fang X."/>
            <person name="Li J."/>
            <person name="Curtis N.E."/>
            <person name="Altenburger A."/>
            <person name="Shibata T."/>
            <person name="Feng M."/>
            <person name="Maeda T."/>
            <person name="Schwartz J.A."/>
            <person name="Shigenobu S."/>
            <person name="Lundholm N."/>
            <person name="Nishiyama T."/>
            <person name="Yang H."/>
            <person name="Hasebe M."/>
            <person name="Li S."/>
            <person name="Pierce S.K."/>
            <person name="Wang J."/>
        </authorList>
    </citation>
    <scope>NUCLEOTIDE SEQUENCE [LARGE SCALE GENOMIC DNA]</scope>
    <source>
        <strain evidence="1">EC2010</strain>
        <tissue evidence="1">Whole organism of an adult</tissue>
    </source>
</reference>
<dbReference type="Proteomes" id="UP000271974">
    <property type="component" value="Unassembled WGS sequence"/>
</dbReference>
<dbReference type="EMBL" id="RQTK01000133">
    <property type="protein sequence ID" value="RUS86628.1"/>
    <property type="molecule type" value="Genomic_DNA"/>
</dbReference>
<dbReference type="AlphaFoldDB" id="A0A433TYP8"/>
<accession>A0A433TYP8</accession>
<comment type="caution">
    <text evidence="1">The sequence shown here is derived from an EMBL/GenBank/DDBJ whole genome shotgun (WGS) entry which is preliminary data.</text>
</comment>
<evidence type="ECO:0000313" key="2">
    <source>
        <dbReference type="Proteomes" id="UP000271974"/>
    </source>
</evidence>
<sequence>MMNGASSLLSTSFVAGSHRRSASYSNSNSSSSSFTMVRFSTVTHRVVGPMARSHKHRKFAGSLRRMGDELYLRRLPLSILAAVLITKFLPKTTVLVSGDNYCDGGRGFDWHLSSTGLLCRRLELHGIDLSIVTFARSRSTPNQWTTSRAQLPTHPHIKECRSIQTSGKVASATDKYGKLLASDAEGFRKKWSGMIEAWQDQNPGQRNVDPGHLANKPCNVTLQREEIQE</sequence>
<dbReference type="OrthoDB" id="10437602at2759"/>
<evidence type="ECO:0000313" key="1">
    <source>
        <dbReference type="EMBL" id="RUS86628.1"/>
    </source>
</evidence>
<proteinExistence type="predicted"/>
<keyword evidence="2" id="KW-1185">Reference proteome</keyword>